<dbReference type="Gene3D" id="6.10.140.1230">
    <property type="match status" value="1"/>
</dbReference>
<name>A0A8B9MZV0_9AVES</name>
<evidence type="ECO:0000256" key="2">
    <source>
        <dbReference type="SAM" id="Coils"/>
    </source>
</evidence>
<organism evidence="4 5">
    <name type="scientific">Accipiter nisus</name>
    <name type="common">Eurasian sparrowhawk</name>
    <dbReference type="NCBI Taxonomy" id="211598"/>
    <lineage>
        <taxon>Eukaryota</taxon>
        <taxon>Metazoa</taxon>
        <taxon>Chordata</taxon>
        <taxon>Craniata</taxon>
        <taxon>Vertebrata</taxon>
        <taxon>Euteleostomi</taxon>
        <taxon>Archelosauria</taxon>
        <taxon>Archosauria</taxon>
        <taxon>Dinosauria</taxon>
        <taxon>Saurischia</taxon>
        <taxon>Theropoda</taxon>
        <taxon>Coelurosauria</taxon>
        <taxon>Aves</taxon>
        <taxon>Neognathae</taxon>
        <taxon>Neoaves</taxon>
        <taxon>Telluraves</taxon>
        <taxon>Accipitrimorphae</taxon>
        <taxon>Accipitriformes</taxon>
        <taxon>Accipitridae</taxon>
        <taxon>Accipitrinae</taxon>
        <taxon>Accipiter</taxon>
    </lineage>
</organism>
<evidence type="ECO:0000313" key="5">
    <source>
        <dbReference type="Proteomes" id="UP000694541"/>
    </source>
</evidence>
<keyword evidence="2" id="KW-0175">Coiled coil</keyword>
<reference evidence="4" key="2">
    <citation type="submission" date="2025-09" db="UniProtKB">
        <authorList>
            <consortium name="Ensembl"/>
        </authorList>
    </citation>
    <scope>IDENTIFICATION</scope>
</reference>
<proteinExistence type="inferred from homology"/>
<feature type="coiled-coil region" evidence="2">
    <location>
        <begin position="260"/>
        <end position="294"/>
    </location>
</feature>
<evidence type="ECO:0000256" key="3">
    <source>
        <dbReference type="SAM" id="MobiDB-lite"/>
    </source>
</evidence>
<feature type="region of interest" description="Disordered" evidence="3">
    <location>
        <begin position="452"/>
        <end position="494"/>
    </location>
</feature>
<dbReference type="PANTHER" id="PTHR10476">
    <property type="entry name" value="CHARGED MULTIVESICULAR BODY PROTEIN"/>
    <property type="match status" value="1"/>
</dbReference>
<dbReference type="InterPro" id="IPR005024">
    <property type="entry name" value="Snf7_fam"/>
</dbReference>
<keyword evidence="5" id="KW-1185">Reference proteome</keyword>
<dbReference type="GO" id="GO:0007034">
    <property type="term" value="P:vacuolar transport"/>
    <property type="evidence" value="ECO:0007669"/>
    <property type="project" value="InterPro"/>
</dbReference>
<evidence type="ECO:0000313" key="4">
    <source>
        <dbReference type="Ensembl" id="ENSANIP00000016459.1"/>
    </source>
</evidence>
<evidence type="ECO:0008006" key="6">
    <source>
        <dbReference type="Google" id="ProtNLM"/>
    </source>
</evidence>
<sequence>MFPPVFSVCVPPPSVPPHVPGGSLPPPCPPRVGVPTVFMVPVSLASSVSHDRVCPPPMSLHVPNVRVPQYSHPPCPCPLHVHVPQTPTSPIPVTHVPHICVPIMSASPMSMSFHPCPPHMPHIHVPPRPRVPPCPHVPHIHVPPRPHVPHIHVPPCPHVPHIHLPPRPRVPPCPHVPHIHLPPRPRVPPCPHVPHIHVPLRLHVPPCPPYPPYPCPCVPPCPCPPICAPSMSPMSHVPLSVSPGAAATMDLLFGRRKTPEELLRQNQRALARAMRELDRERQKLEAQEKKIIVDIKKMAKQGQMDAVKIMAKDLVRTRRYVKKFITMRANVQAVSLKIQTLKSNNSMAQAMKGVTKAMATMNRQVGACGDVCKTVTTISYPGVATGMSLRMWPPQAAPGEIPKAVATTGCPGLPVKMSPRPWLSPAASGGHPCGHGHHKLLVRMSVRLWQPRASSGDVSKATATRNPSRWPWGHPQDRSHHKPPKMVLGTYPRL</sequence>
<accession>A0A8B9MZV0</accession>
<dbReference type="AlphaFoldDB" id="A0A8B9MZV0"/>
<dbReference type="Proteomes" id="UP000694541">
    <property type="component" value="Unplaced"/>
</dbReference>
<comment type="similarity">
    <text evidence="1">Belongs to the SNF7 family.</text>
</comment>
<reference evidence="4" key="1">
    <citation type="submission" date="2025-08" db="UniProtKB">
        <authorList>
            <consortium name="Ensembl"/>
        </authorList>
    </citation>
    <scope>IDENTIFICATION</scope>
</reference>
<protein>
    <recommendedName>
        <fullName evidence="6">CHM2A protein</fullName>
    </recommendedName>
</protein>
<evidence type="ECO:0000256" key="1">
    <source>
        <dbReference type="ARBA" id="ARBA00006190"/>
    </source>
</evidence>
<dbReference type="Ensembl" id="ENSANIT00000017025.1">
    <property type="protein sequence ID" value="ENSANIP00000016459.1"/>
    <property type="gene ID" value="ENSANIG00000011202.1"/>
</dbReference>
<dbReference type="Pfam" id="PF03357">
    <property type="entry name" value="Snf7"/>
    <property type="match status" value="1"/>
</dbReference>
<feature type="compositionally biased region" description="Polar residues" evidence="3">
    <location>
        <begin position="452"/>
        <end position="467"/>
    </location>
</feature>